<evidence type="ECO:0000313" key="2">
    <source>
        <dbReference type="EMBL" id="MBB5999842.1"/>
    </source>
</evidence>
<dbReference type="Proteomes" id="UP000578077">
    <property type="component" value="Unassembled WGS sequence"/>
</dbReference>
<name>A0A841EA15_9ACTN</name>
<sequence length="221" mass="23776">MIRQTSLLVTVDVGGTLGATEGAGLATRLAELSPLPAERARAVMRAGLHTRPALTDELVADVCKELEIPREAFPHELAPAPFRLFPGTVEALCRLSSVATVVTLSNVTCVDSDTDGLRELLSPWVSDYFPSCRIGHTKPDPRAFQSVIDHCGIVADRVVHIGDDWTCDIVGAVESGIKPVWVSRRRRIPDESFVIDHAVLVATDLAAAAEHIEHLTDGSDA</sequence>
<dbReference type="SUPFAM" id="SSF56784">
    <property type="entry name" value="HAD-like"/>
    <property type="match status" value="1"/>
</dbReference>
<proteinExistence type="predicted"/>
<keyword evidence="3" id="KW-1185">Reference proteome</keyword>
<keyword evidence="1" id="KW-0378">Hydrolase</keyword>
<dbReference type="InterPro" id="IPR023214">
    <property type="entry name" value="HAD_sf"/>
</dbReference>
<dbReference type="AlphaFoldDB" id="A0A841EA15"/>
<evidence type="ECO:0000256" key="1">
    <source>
        <dbReference type="ARBA" id="ARBA00022801"/>
    </source>
</evidence>
<organism evidence="2 3">
    <name type="scientific">Streptomonospora salina</name>
    <dbReference type="NCBI Taxonomy" id="104205"/>
    <lineage>
        <taxon>Bacteria</taxon>
        <taxon>Bacillati</taxon>
        <taxon>Actinomycetota</taxon>
        <taxon>Actinomycetes</taxon>
        <taxon>Streptosporangiales</taxon>
        <taxon>Nocardiopsidaceae</taxon>
        <taxon>Streptomonospora</taxon>
    </lineage>
</organism>
<dbReference type="Pfam" id="PF00702">
    <property type="entry name" value="Hydrolase"/>
    <property type="match status" value="1"/>
</dbReference>
<evidence type="ECO:0000313" key="3">
    <source>
        <dbReference type="Proteomes" id="UP000578077"/>
    </source>
</evidence>
<comment type="caution">
    <text evidence="2">The sequence shown here is derived from an EMBL/GenBank/DDBJ whole genome shotgun (WGS) entry which is preliminary data.</text>
</comment>
<protein>
    <submittedName>
        <fullName evidence="2">FMN phosphatase YigB (HAD superfamily)</fullName>
    </submittedName>
</protein>
<dbReference type="Gene3D" id="3.40.50.1000">
    <property type="entry name" value="HAD superfamily/HAD-like"/>
    <property type="match status" value="1"/>
</dbReference>
<reference evidence="2 3" key="1">
    <citation type="submission" date="2020-08" db="EMBL/GenBank/DDBJ databases">
        <title>Sequencing the genomes of 1000 actinobacteria strains.</title>
        <authorList>
            <person name="Klenk H.-P."/>
        </authorList>
    </citation>
    <scope>NUCLEOTIDE SEQUENCE [LARGE SCALE GENOMIC DNA]</scope>
    <source>
        <strain evidence="2 3">DSM 44593</strain>
    </source>
</reference>
<dbReference type="InterPro" id="IPR051540">
    <property type="entry name" value="S-2-haloacid_dehalogenase"/>
</dbReference>
<dbReference type="InterPro" id="IPR036412">
    <property type="entry name" value="HAD-like_sf"/>
</dbReference>
<dbReference type="GO" id="GO:0016787">
    <property type="term" value="F:hydrolase activity"/>
    <property type="evidence" value="ECO:0007669"/>
    <property type="project" value="UniProtKB-KW"/>
</dbReference>
<dbReference type="EMBL" id="JACHLY010000001">
    <property type="protein sequence ID" value="MBB5999842.1"/>
    <property type="molecule type" value="Genomic_DNA"/>
</dbReference>
<gene>
    <name evidence="2" type="ORF">HNR25_003593</name>
</gene>
<dbReference type="RefSeq" id="WP_184636958.1">
    <property type="nucleotide sequence ID" value="NZ_BAABKT010000016.1"/>
</dbReference>
<dbReference type="Gene3D" id="1.20.120.1600">
    <property type="match status" value="1"/>
</dbReference>
<dbReference type="PANTHER" id="PTHR43316">
    <property type="entry name" value="HYDROLASE, HALOACID DELAHOGENASE-RELATED"/>
    <property type="match status" value="1"/>
</dbReference>
<accession>A0A841EA15</accession>